<dbReference type="AlphaFoldDB" id="A0A1G7DZS8"/>
<gene>
    <name evidence="2" type="ORF">QA636_39395</name>
    <name evidence="1" type="ORF">SAMN05216337_102938</name>
</gene>
<keyword evidence="4" id="KW-1185">Reference proteome</keyword>
<evidence type="ECO:0000313" key="2">
    <source>
        <dbReference type="EMBL" id="WFU63399.1"/>
    </source>
</evidence>
<accession>A0A1G7DZS8</accession>
<organism evidence="1 3">
    <name type="scientific">Bradyrhizobium brasilense</name>
    <dbReference type="NCBI Taxonomy" id="1419277"/>
    <lineage>
        <taxon>Bacteria</taxon>
        <taxon>Pseudomonadati</taxon>
        <taxon>Pseudomonadota</taxon>
        <taxon>Alphaproteobacteria</taxon>
        <taxon>Hyphomicrobiales</taxon>
        <taxon>Nitrobacteraceae</taxon>
        <taxon>Bradyrhizobium</taxon>
    </lineage>
</organism>
<evidence type="ECO:0000313" key="1">
    <source>
        <dbReference type="EMBL" id="SDE56978.1"/>
    </source>
</evidence>
<sequence length="57" mass="6353">MYFADQKTVTCKCGEPLSELMLVDDQTTGIKFHVGRCPSCREVTVVRSQDMPSNDNA</sequence>
<dbReference type="Proteomes" id="UP000199245">
    <property type="component" value="Unassembled WGS sequence"/>
</dbReference>
<evidence type="ECO:0000313" key="4">
    <source>
        <dbReference type="Proteomes" id="UP001221546"/>
    </source>
</evidence>
<name>A0A1G7DZS8_9BRAD</name>
<dbReference type="RefSeq" id="WP_168857994.1">
    <property type="nucleotide sequence ID" value="NZ_CP121646.1"/>
</dbReference>
<dbReference type="EMBL" id="FMZW01000029">
    <property type="protein sequence ID" value="SDE56978.1"/>
    <property type="molecule type" value="Genomic_DNA"/>
</dbReference>
<evidence type="ECO:0000313" key="3">
    <source>
        <dbReference type="Proteomes" id="UP000199245"/>
    </source>
</evidence>
<dbReference type="EMBL" id="CP121646">
    <property type="protein sequence ID" value="WFU63399.1"/>
    <property type="molecule type" value="Genomic_DNA"/>
</dbReference>
<proteinExistence type="predicted"/>
<reference evidence="2 4" key="2">
    <citation type="submission" date="2023-04" db="EMBL/GenBank/DDBJ databases">
        <title>Australian commercial rhizobial inoculants.</title>
        <authorList>
            <person name="Kohlmeier M.G."/>
            <person name="O'Hara G.W."/>
            <person name="Colombi E."/>
            <person name="Ramsay J.P."/>
            <person name="Terpolilli J."/>
        </authorList>
    </citation>
    <scope>NUCLEOTIDE SEQUENCE [LARGE SCALE GENOMIC DNA]</scope>
    <source>
        <strain evidence="2 4">CB627</strain>
    </source>
</reference>
<dbReference type="Proteomes" id="UP001221546">
    <property type="component" value="Chromosome"/>
</dbReference>
<protein>
    <submittedName>
        <fullName evidence="1">Uncharacterized protein</fullName>
    </submittedName>
</protein>
<reference evidence="1 3" key="1">
    <citation type="submission" date="2016-10" db="EMBL/GenBank/DDBJ databases">
        <authorList>
            <person name="de Groot N.N."/>
        </authorList>
    </citation>
    <scope>NUCLEOTIDE SEQUENCE [LARGE SCALE GENOMIC DNA]</scope>
    <source>
        <strain evidence="1 3">R5</strain>
    </source>
</reference>